<dbReference type="CDD" id="cd08054">
    <property type="entry name" value="gp6"/>
    <property type="match status" value="1"/>
</dbReference>
<evidence type="ECO:0000256" key="1">
    <source>
        <dbReference type="SAM" id="Coils"/>
    </source>
</evidence>
<evidence type="ECO:0000313" key="2">
    <source>
        <dbReference type="EMBL" id="KWU68207.1"/>
    </source>
</evidence>
<dbReference type="Pfam" id="PF05135">
    <property type="entry name" value="Phage_connect_1"/>
    <property type="match status" value="1"/>
</dbReference>
<dbReference type="RefSeq" id="WP_060748901.1">
    <property type="nucleotide sequence ID" value="NZ_LRPH01000001.1"/>
</dbReference>
<proteinExistence type="predicted"/>
<dbReference type="NCBIfam" id="TIGR01560">
    <property type="entry name" value="put_DNA_pack"/>
    <property type="match status" value="1"/>
</dbReference>
<comment type="caution">
    <text evidence="2">The sequence shown here is derived from an EMBL/GenBank/DDBJ whole genome shotgun (WGS) entry which is preliminary data.</text>
</comment>
<protein>
    <submittedName>
        <fullName evidence="2">DNA-packaging protein</fullName>
    </submittedName>
</protein>
<accession>A0A109GK59</accession>
<gene>
    <name evidence="2" type="ORF">AWW70_00075</name>
</gene>
<dbReference type="InterPro" id="IPR021146">
    <property type="entry name" value="Phage_gp6-like_head-tail"/>
</dbReference>
<dbReference type="EMBL" id="LRPH01000001">
    <property type="protein sequence ID" value="KWU68207.1"/>
    <property type="molecule type" value="Genomic_DNA"/>
</dbReference>
<feature type="coiled-coil region" evidence="1">
    <location>
        <begin position="27"/>
        <end position="54"/>
    </location>
</feature>
<dbReference type="InterPro" id="IPR006450">
    <property type="entry name" value="Phage_HK97_gp6-like"/>
</dbReference>
<organism evidence="2 3">
    <name type="scientific">Bacillus mycoides</name>
    <dbReference type="NCBI Taxonomy" id="1405"/>
    <lineage>
        <taxon>Bacteria</taxon>
        <taxon>Bacillati</taxon>
        <taxon>Bacillota</taxon>
        <taxon>Bacilli</taxon>
        <taxon>Bacillales</taxon>
        <taxon>Bacillaceae</taxon>
        <taxon>Bacillus</taxon>
        <taxon>Bacillus cereus group</taxon>
    </lineage>
</organism>
<dbReference type="AlphaFoldDB" id="A0A109GK59"/>
<name>A0A109GK59_BACMY</name>
<sequence length="95" mass="10638">MVLTLEEAKKYLRVDGDEDDDLIASFIEAAEIYIKNATSKNVDLRSELAKLAARILIAHWHENREAVGKAEQLAFSLQSILIQLQYCGGDSSESR</sequence>
<keyword evidence="1" id="KW-0175">Coiled coil</keyword>
<dbReference type="Gene3D" id="1.10.3230.30">
    <property type="entry name" value="Phage gp6-like head-tail connector protein"/>
    <property type="match status" value="1"/>
</dbReference>
<reference evidence="2 3" key="1">
    <citation type="submission" date="2016-01" db="EMBL/GenBank/DDBJ databases">
        <authorList>
            <person name="McClelland M."/>
            <person name="Jain A."/>
            <person name="Saraogi P."/>
            <person name="Mendelson R."/>
            <person name="Westerman R."/>
            <person name="SanMiguel P."/>
            <person name="Csonka L."/>
        </authorList>
    </citation>
    <scope>NUCLEOTIDE SEQUENCE [LARGE SCALE GENOMIC DNA]</scope>
    <source>
        <strain evidence="2 3">PE8-15</strain>
    </source>
</reference>
<evidence type="ECO:0000313" key="3">
    <source>
        <dbReference type="Proteomes" id="UP000065797"/>
    </source>
</evidence>
<dbReference type="Proteomes" id="UP000065797">
    <property type="component" value="Unassembled WGS sequence"/>
</dbReference>